<protein>
    <submittedName>
        <fullName evidence="1">Portal protein</fullName>
    </submittedName>
</protein>
<dbReference type="AlphaFoldDB" id="A0A7K4MPU6"/>
<comment type="caution">
    <text evidence="1">The sequence shown here is derived from an EMBL/GenBank/DDBJ whole genome shotgun (WGS) entry which is preliminary data.</text>
</comment>
<organism evidence="1 2">
    <name type="scientific">Marine Group I thaumarchaeote</name>
    <dbReference type="NCBI Taxonomy" id="2511932"/>
    <lineage>
        <taxon>Archaea</taxon>
        <taxon>Nitrososphaerota</taxon>
        <taxon>Marine Group I</taxon>
    </lineage>
</organism>
<dbReference type="Pfam" id="PF07230">
    <property type="entry name" value="Portal_T4"/>
    <property type="match status" value="1"/>
</dbReference>
<dbReference type="InterPro" id="IPR010823">
    <property type="entry name" value="Portal_Gp20"/>
</dbReference>
<dbReference type="EMBL" id="JACASV010000035">
    <property type="protein sequence ID" value="NWJ43602.1"/>
    <property type="molecule type" value="Genomic_DNA"/>
</dbReference>
<proteinExistence type="inferred from homology"/>
<evidence type="ECO:0000313" key="1">
    <source>
        <dbReference type="EMBL" id="NWJ43602.1"/>
    </source>
</evidence>
<reference evidence="1 2" key="1">
    <citation type="journal article" date="2019" name="Environ. Microbiol.">
        <title>Genomics insights into ecotype formation of ammonia-oxidizing archaea in the deep ocean.</title>
        <authorList>
            <person name="Wang Y."/>
            <person name="Huang J.M."/>
            <person name="Cui G.J."/>
            <person name="Nunoura T."/>
            <person name="Takaki Y."/>
            <person name="Li W.L."/>
            <person name="Li J."/>
            <person name="Gao Z.M."/>
            <person name="Takai K."/>
            <person name="Zhang A.Q."/>
            <person name="Stepanauskas R."/>
        </authorList>
    </citation>
    <scope>NUCLEOTIDE SEQUENCE [LARGE SCALE GENOMIC DNA]</scope>
    <source>
        <strain evidence="1 2">L15b</strain>
    </source>
</reference>
<evidence type="ECO:0000313" key="2">
    <source>
        <dbReference type="Proteomes" id="UP000523105"/>
    </source>
</evidence>
<dbReference type="HAMAP" id="MF_04114">
    <property type="entry name" value="PORTAL_T4"/>
    <property type="match status" value="1"/>
</dbReference>
<name>A0A7K4MPU6_9ARCH</name>
<accession>A0A7K4MPU6</accession>
<gene>
    <name evidence="1" type="ORF">HX837_05305</name>
</gene>
<sequence>MAGLELFGFEITKKKKKNKTFVTPENLDGATQVVEGGGVFGHYLDTGVDAKDENILIKKYREMSMTQEVDLAISDVVNEAVVHEDGRSTINLFLDHTNQSSAIKEKIVNEFKNILRLLDFNRVGSDLFRKWYIDGKIYHHIIVDKNKIKEGIQELIPVDALSIQKIVEVKKEKDSVTNVEMVNDTEEYFVYKPEGGFGQDGIQVASDAISYVHSGMVDNEKQIIIGYLYKSIKPYNQLRMMEDSLVIYRMARAPERRIFYIDVGNLPKLKAEQYLRSVMDKYKQKIIYNASTGEVEDQKKQMSMFEDFWLPRREGGRGTEITTLPSGQNLGEIEDIEYFRKKLYQSLNVPISRIEGTEQTAFNLGRASEINRDEIKFAKFIAKLRHRFSQMFVDLLRIQLILKGIIKEDDWFDIQDNLEFIWTKDSHFAELKNNEILRERMELLQMVDEYSGKFVSDEWIRKRILRMTDEEIEQINKDNKKAGKGDPDDFEIDPNLVAPVDIHR</sequence>
<dbReference type="Proteomes" id="UP000523105">
    <property type="component" value="Unassembled WGS sequence"/>
</dbReference>